<reference evidence="3" key="1">
    <citation type="journal article" date="2019" name="Int. J. Syst. Evol. Microbiol.">
        <title>The Global Catalogue of Microorganisms (GCM) 10K type strain sequencing project: providing services to taxonomists for standard genome sequencing and annotation.</title>
        <authorList>
            <consortium name="The Broad Institute Genomics Platform"/>
            <consortium name="The Broad Institute Genome Sequencing Center for Infectious Disease"/>
            <person name="Wu L."/>
            <person name="Ma J."/>
        </authorList>
    </citation>
    <scope>NUCLEOTIDE SEQUENCE [LARGE SCALE GENOMIC DNA]</scope>
    <source>
        <strain evidence="3">CGMCC 1.16306</strain>
    </source>
</reference>
<proteinExistence type="predicted"/>
<evidence type="ECO:0000259" key="1">
    <source>
        <dbReference type="PROSITE" id="PS50965"/>
    </source>
</evidence>
<organism evidence="2 3">
    <name type="scientific">Camelliibacillus cellulosilyticus</name>
    <dbReference type="NCBI Taxonomy" id="2174486"/>
    <lineage>
        <taxon>Bacteria</taxon>
        <taxon>Bacillati</taxon>
        <taxon>Bacillota</taxon>
        <taxon>Bacilli</taxon>
        <taxon>Bacillales</taxon>
        <taxon>Sporolactobacillaceae</taxon>
        <taxon>Camelliibacillus</taxon>
    </lineage>
</organism>
<dbReference type="Pfam" id="PF08378">
    <property type="entry name" value="NERD"/>
    <property type="match status" value="1"/>
</dbReference>
<feature type="domain" description="NERD" evidence="1">
    <location>
        <begin position="5"/>
        <end position="117"/>
    </location>
</feature>
<sequence length="274" mass="32076">MNYEKGFEGELKFDQIADTLLPSSDWLILTDLLFEWNNNRFQIDDLLISENGLYPFEVKNHEGDYYVEKDKWYTVSGIEVNNPIHQLRRADMYLKKLFHANGIKLPIESLVAFVHPGFALYQAPMRLPFLLPGQIKRHFVKLSNIPSKLNANHFEWAKRILALTVTESPYDQVPEYHDKQLKKGVYCASCHTFSLKMAGRHLICQSCGAVEPLESAVMRSVNEFHILFPERKITVQAIKEWCDLDVTRRRIEWILKKNMGLINKGKYSYYIFKE</sequence>
<evidence type="ECO:0000313" key="3">
    <source>
        <dbReference type="Proteomes" id="UP001596022"/>
    </source>
</evidence>
<dbReference type="InterPro" id="IPR011528">
    <property type="entry name" value="NERD"/>
</dbReference>
<protein>
    <submittedName>
        <fullName evidence="2">Nuclease-related domain-containing protein</fullName>
    </submittedName>
</protein>
<accession>A0ABV9GS86</accession>
<dbReference type="Proteomes" id="UP001596022">
    <property type="component" value="Unassembled WGS sequence"/>
</dbReference>
<gene>
    <name evidence="2" type="ORF">ACFO4N_15560</name>
</gene>
<dbReference type="EMBL" id="JBHSFW010000016">
    <property type="protein sequence ID" value="MFC4620130.1"/>
    <property type="molecule type" value="Genomic_DNA"/>
</dbReference>
<name>A0ABV9GS86_9BACL</name>
<dbReference type="PROSITE" id="PS50965">
    <property type="entry name" value="NERD"/>
    <property type="match status" value="1"/>
</dbReference>
<evidence type="ECO:0000313" key="2">
    <source>
        <dbReference type="EMBL" id="MFC4620130.1"/>
    </source>
</evidence>
<dbReference type="RefSeq" id="WP_376847230.1">
    <property type="nucleotide sequence ID" value="NZ_JBHSFW010000016.1"/>
</dbReference>
<comment type="caution">
    <text evidence="2">The sequence shown here is derived from an EMBL/GenBank/DDBJ whole genome shotgun (WGS) entry which is preliminary data.</text>
</comment>
<keyword evidence="3" id="KW-1185">Reference proteome</keyword>